<dbReference type="InterPro" id="IPR028098">
    <property type="entry name" value="Glyco_trans_4-like_N"/>
</dbReference>
<dbReference type="STRING" id="1348853.LK12_05685"/>
<dbReference type="InterPro" id="IPR050194">
    <property type="entry name" value="Glycosyltransferase_grp1"/>
</dbReference>
<dbReference type="PANTHER" id="PTHR45947">
    <property type="entry name" value="SULFOQUINOVOSYL TRANSFERASE SQD2"/>
    <property type="match status" value="1"/>
</dbReference>
<dbReference type="Pfam" id="PF13692">
    <property type="entry name" value="Glyco_trans_1_4"/>
    <property type="match status" value="1"/>
</dbReference>
<sequence length="381" mass="41630">MSALRIAFVSGNYNCLRDGANRAQNMLVRFLLDHGAAVRVYSPTSQNPAFTPVGDLVSIPSRPLPFGRKEYRLAWRLPRTVRQDIAAFSPNLFHISLPLLHGRSALKLARRMGVPAIGAMHTRFETYPRYYGLGLFERPLLAILRRFYRGCDHVVAPCESAARTMEQQGMGTDVGIWTRGVDTELFAPTRRDEVWRHAQGFRNGTPVIAFLGRLVLEKGLADFSAAIARLRAEGADFRVLVIGDGPARADFERDLRDAVFVGFQHGADLARAIAGADILLNPSSTEAFGNVSLEAMACGLPVVAADATGNSNLVIDGLTGALVSPGDVEGYVDALRRYLAQPSLRKAHAFNAHARSKVFSWERASAGIARVYLEALGSARR</sequence>
<dbReference type="EMBL" id="JTDI01000002">
    <property type="protein sequence ID" value="KHK92692.1"/>
    <property type="molecule type" value="Genomic_DNA"/>
</dbReference>
<comment type="caution">
    <text evidence="2">The sequence shown here is derived from an EMBL/GenBank/DDBJ whole genome shotgun (WGS) entry which is preliminary data.</text>
</comment>
<dbReference type="CDD" id="cd03814">
    <property type="entry name" value="GT4-like"/>
    <property type="match status" value="1"/>
</dbReference>
<evidence type="ECO:0000313" key="2">
    <source>
        <dbReference type="EMBL" id="KHK92692.1"/>
    </source>
</evidence>
<keyword evidence="2" id="KW-0808">Transferase</keyword>
<reference evidence="2 3" key="1">
    <citation type="submission" date="2014-10" db="EMBL/GenBank/DDBJ databases">
        <title>Genome sequence of Novosphingobium malaysiense MUSC 273(T).</title>
        <authorList>
            <person name="Lee L.-H."/>
        </authorList>
    </citation>
    <scope>NUCLEOTIDE SEQUENCE [LARGE SCALE GENOMIC DNA]</scope>
    <source>
        <strain evidence="2 3">MUSC 273</strain>
    </source>
</reference>
<evidence type="ECO:0000313" key="3">
    <source>
        <dbReference type="Proteomes" id="UP000031057"/>
    </source>
</evidence>
<dbReference type="Pfam" id="PF13439">
    <property type="entry name" value="Glyco_transf_4"/>
    <property type="match status" value="1"/>
</dbReference>
<dbReference type="SUPFAM" id="SSF53756">
    <property type="entry name" value="UDP-Glycosyltransferase/glycogen phosphorylase"/>
    <property type="match status" value="1"/>
</dbReference>
<protein>
    <submittedName>
        <fullName evidence="2">Glycosyl transferase family 1</fullName>
    </submittedName>
</protein>
<name>A0A0B1ZU88_9SPHN</name>
<dbReference type="Gene3D" id="3.40.50.2000">
    <property type="entry name" value="Glycogen Phosphorylase B"/>
    <property type="match status" value="2"/>
</dbReference>
<dbReference type="Proteomes" id="UP000031057">
    <property type="component" value="Unassembled WGS sequence"/>
</dbReference>
<keyword evidence="3" id="KW-1185">Reference proteome</keyword>
<dbReference type="AlphaFoldDB" id="A0A0B1ZU88"/>
<gene>
    <name evidence="2" type="ORF">LK12_05685</name>
</gene>
<dbReference type="RefSeq" id="WP_039281513.1">
    <property type="nucleotide sequence ID" value="NZ_JTDI01000002.1"/>
</dbReference>
<organism evidence="2 3">
    <name type="scientific">Novosphingobium malaysiense</name>
    <dbReference type="NCBI Taxonomy" id="1348853"/>
    <lineage>
        <taxon>Bacteria</taxon>
        <taxon>Pseudomonadati</taxon>
        <taxon>Pseudomonadota</taxon>
        <taxon>Alphaproteobacteria</taxon>
        <taxon>Sphingomonadales</taxon>
        <taxon>Sphingomonadaceae</taxon>
        <taxon>Novosphingobium</taxon>
    </lineage>
</organism>
<accession>A0A0B1ZU88</accession>
<feature type="domain" description="Glycosyltransferase subfamily 4-like N-terminal" evidence="1">
    <location>
        <begin position="19"/>
        <end position="184"/>
    </location>
</feature>
<proteinExistence type="predicted"/>
<evidence type="ECO:0000259" key="1">
    <source>
        <dbReference type="Pfam" id="PF13439"/>
    </source>
</evidence>
<dbReference type="PANTHER" id="PTHR45947:SF3">
    <property type="entry name" value="SULFOQUINOVOSYL TRANSFERASE SQD2"/>
    <property type="match status" value="1"/>
</dbReference>
<dbReference type="GO" id="GO:0016757">
    <property type="term" value="F:glycosyltransferase activity"/>
    <property type="evidence" value="ECO:0007669"/>
    <property type="project" value="TreeGrafter"/>
</dbReference>